<keyword evidence="6 10" id="KW-0648">Protein biosynthesis</keyword>
<comment type="caution">
    <text evidence="12">The sequence shown here is derived from an EMBL/GenBank/DDBJ whole genome shotgun (WGS) entry which is preliminary data.</text>
</comment>
<evidence type="ECO:0000256" key="4">
    <source>
        <dbReference type="ARBA" id="ARBA00022741"/>
    </source>
</evidence>
<accession>A0A851HKP2</accession>
<dbReference type="InterPro" id="IPR036695">
    <property type="entry name" value="Arg-tRNA-synth_N_sf"/>
</dbReference>
<dbReference type="SMART" id="SM00836">
    <property type="entry name" value="DALR_1"/>
    <property type="match status" value="1"/>
</dbReference>
<dbReference type="EMBL" id="JABUOH010000065">
    <property type="protein sequence ID" value="NWN46066.1"/>
    <property type="molecule type" value="Genomic_DNA"/>
</dbReference>
<dbReference type="RefSeq" id="WP_178734446.1">
    <property type="nucleotide sequence ID" value="NZ_JABUOH010000065.1"/>
</dbReference>
<dbReference type="Proteomes" id="UP000568109">
    <property type="component" value="Unassembled WGS sequence"/>
</dbReference>
<feature type="domain" description="DALR anticodon binding" evidence="11">
    <location>
        <begin position="443"/>
        <end position="563"/>
    </location>
</feature>
<evidence type="ECO:0000313" key="12">
    <source>
        <dbReference type="EMBL" id="NWN46066.1"/>
    </source>
</evidence>
<dbReference type="FunFam" id="3.40.50.620:FF:000116">
    <property type="entry name" value="Arginine--tRNA ligase"/>
    <property type="match status" value="1"/>
</dbReference>
<dbReference type="NCBIfam" id="TIGR00456">
    <property type="entry name" value="argS"/>
    <property type="match status" value="1"/>
</dbReference>
<evidence type="ECO:0000256" key="10">
    <source>
        <dbReference type="RuleBase" id="RU363038"/>
    </source>
</evidence>
<dbReference type="InterPro" id="IPR001278">
    <property type="entry name" value="Arg-tRNA-ligase"/>
</dbReference>
<organism evidence="12 13">
    <name type="scientific">Candidatus Phytoplasma pruni</name>
    <dbReference type="NCBI Taxonomy" id="479893"/>
    <lineage>
        <taxon>Bacteria</taxon>
        <taxon>Bacillati</taxon>
        <taxon>Mycoplasmatota</taxon>
        <taxon>Mollicutes</taxon>
        <taxon>Acholeplasmatales</taxon>
        <taxon>Acholeplasmataceae</taxon>
        <taxon>Candidatus Phytoplasma</taxon>
        <taxon>16SrIII (X-disease group)</taxon>
    </lineage>
</organism>
<dbReference type="InterPro" id="IPR008909">
    <property type="entry name" value="DALR_anticod-bd"/>
</dbReference>
<dbReference type="InterPro" id="IPR014729">
    <property type="entry name" value="Rossmann-like_a/b/a_fold"/>
</dbReference>
<dbReference type="PANTHER" id="PTHR11956">
    <property type="entry name" value="ARGINYL-TRNA SYNTHETASE"/>
    <property type="match status" value="1"/>
</dbReference>
<evidence type="ECO:0000256" key="9">
    <source>
        <dbReference type="NCBIfam" id="TIGR00456"/>
    </source>
</evidence>
<evidence type="ECO:0000256" key="2">
    <source>
        <dbReference type="ARBA" id="ARBA00012837"/>
    </source>
</evidence>
<dbReference type="SUPFAM" id="SSF55190">
    <property type="entry name" value="Arginyl-tRNA synthetase (ArgRS), N-terminal 'additional' domain"/>
    <property type="match status" value="1"/>
</dbReference>
<sequence length="563" mass="65601">MHLDTIKQKIENTLNNKYNIKTIIKHNDKSQLFEFYLALFVYQKTLQKDIVEIFNNFKADLMTLSEIEDIFFDKGFLNIKINRHFISEKVLTDVCESGTKYGQLKPNNQTIVIDYSSPNIAKNFSIGHLRSTVIGNSLKNIYNKLGYQTVGINHLGDWGTQFGKMILAFQKWGNKELVLKDPINELQKLYIYFHEQAETDEQLNQDAREIFKKLEENDPEIVALWKWFKDISLTEFRKIYDLLNISFDHYIGESFYHDKSMALVEDLRAKNLLLLDQKAYIMPLEGIPPALIQKDNGSTLYLTRDMACVLYRKERFNFQKTLYVVGNEQKLHYQQLKQVMNKIMGYDCDLEHVNFGLVLFENTKISTRKSNNYRLIDILEATTKEAEKTIQEKNHNLTNIHETAQKIAIGAVVFNDLKNDRHLNIEFNLKNMLQFEGNTGPYLQYTIVRLNSVIKQLKNSADSVEKQWVQMKDYFAQDHYFALIKLMDQFSSVLEKAKNDNMPSVLARYLLKLAKTINQFYALEKILTDDLVLQNANGLLIKTVSTVLKEGLNILGIPILEQM</sequence>
<evidence type="ECO:0000256" key="6">
    <source>
        <dbReference type="ARBA" id="ARBA00022917"/>
    </source>
</evidence>
<keyword evidence="3 10" id="KW-0436">Ligase</keyword>
<dbReference type="GO" id="GO:0005524">
    <property type="term" value="F:ATP binding"/>
    <property type="evidence" value="ECO:0007669"/>
    <property type="project" value="UniProtKB-KW"/>
</dbReference>
<evidence type="ECO:0000313" key="13">
    <source>
        <dbReference type="Proteomes" id="UP000568109"/>
    </source>
</evidence>
<dbReference type="Gene3D" id="3.40.50.620">
    <property type="entry name" value="HUPs"/>
    <property type="match status" value="1"/>
</dbReference>
<name>A0A851HKP2_9MOLU</name>
<dbReference type="InterPro" id="IPR035684">
    <property type="entry name" value="ArgRS_core"/>
</dbReference>
<dbReference type="GO" id="GO:0006420">
    <property type="term" value="P:arginyl-tRNA aminoacylation"/>
    <property type="evidence" value="ECO:0007669"/>
    <property type="project" value="UniProtKB-UniRule"/>
</dbReference>
<dbReference type="GO" id="GO:0005737">
    <property type="term" value="C:cytoplasm"/>
    <property type="evidence" value="ECO:0007669"/>
    <property type="project" value="UniProtKB-UniRule"/>
</dbReference>
<evidence type="ECO:0000256" key="1">
    <source>
        <dbReference type="ARBA" id="ARBA00005594"/>
    </source>
</evidence>
<dbReference type="PANTHER" id="PTHR11956:SF5">
    <property type="entry name" value="ARGININE--TRNA LIGASE, CYTOPLASMIC"/>
    <property type="match status" value="1"/>
</dbReference>
<evidence type="ECO:0000259" key="11">
    <source>
        <dbReference type="SMART" id="SM00836"/>
    </source>
</evidence>
<gene>
    <name evidence="12" type="primary">argS</name>
    <name evidence="12" type="ORF">HR065_03195</name>
</gene>
<evidence type="ECO:0000256" key="3">
    <source>
        <dbReference type="ARBA" id="ARBA00022598"/>
    </source>
</evidence>
<dbReference type="SUPFAM" id="SSF52374">
    <property type="entry name" value="Nucleotidylyl transferase"/>
    <property type="match status" value="1"/>
</dbReference>
<keyword evidence="7 10" id="KW-0030">Aminoacyl-tRNA synthetase</keyword>
<keyword evidence="5 10" id="KW-0067">ATP-binding</keyword>
<evidence type="ECO:0000256" key="5">
    <source>
        <dbReference type="ARBA" id="ARBA00022840"/>
    </source>
</evidence>
<keyword evidence="4 10" id="KW-0547">Nucleotide-binding</keyword>
<dbReference type="GO" id="GO:0004814">
    <property type="term" value="F:arginine-tRNA ligase activity"/>
    <property type="evidence" value="ECO:0007669"/>
    <property type="project" value="UniProtKB-UniRule"/>
</dbReference>
<evidence type="ECO:0000256" key="7">
    <source>
        <dbReference type="ARBA" id="ARBA00023146"/>
    </source>
</evidence>
<dbReference type="Gene3D" id="3.30.1360.70">
    <property type="entry name" value="Arginyl tRNA synthetase N-terminal domain"/>
    <property type="match status" value="1"/>
</dbReference>
<dbReference type="Gene3D" id="1.10.730.10">
    <property type="entry name" value="Isoleucyl-tRNA Synthetase, Domain 1"/>
    <property type="match status" value="1"/>
</dbReference>
<comment type="catalytic activity">
    <reaction evidence="8">
        <text>tRNA(Arg) + L-arginine + ATP = L-arginyl-tRNA(Arg) + AMP + diphosphate</text>
        <dbReference type="Rhea" id="RHEA:20301"/>
        <dbReference type="Rhea" id="RHEA-COMP:9658"/>
        <dbReference type="Rhea" id="RHEA-COMP:9673"/>
        <dbReference type="ChEBI" id="CHEBI:30616"/>
        <dbReference type="ChEBI" id="CHEBI:32682"/>
        <dbReference type="ChEBI" id="CHEBI:33019"/>
        <dbReference type="ChEBI" id="CHEBI:78442"/>
        <dbReference type="ChEBI" id="CHEBI:78513"/>
        <dbReference type="ChEBI" id="CHEBI:456215"/>
        <dbReference type="EC" id="6.1.1.19"/>
    </reaction>
</comment>
<reference evidence="12 13" key="1">
    <citation type="submission" date="2020-06" db="EMBL/GenBank/DDBJ databases">
        <title>Draft genome sequence of Candidatus Phytoplasma pruni (X-disease group, subgroup 16SrIII-B) strain ChTDIII from Argentina.</title>
        <authorList>
            <person name="Fernandez F.D."/>
            <person name="Zuebert C."/>
            <person name="Huettel B."/>
            <person name="Kube M."/>
            <person name="Conci L.R."/>
        </authorList>
    </citation>
    <scope>NUCLEOTIDE SEQUENCE [LARGE SCALE GENOMIC DNA]</scope>
    <source>
        <strain evidence="12 13">ChTDIII</strain>
    </source>
</reference>
<keyword evidence="13" id="KW-1185">Reference proteome</keyword>
<dbReference type="SUPFAM" id="SSF47323">
    <property type="entry name" value="Anticodon-binding domain of a subclass of class I aminoacyl-tRNA synthetases"/>
    <property type="match status" value="1"/>
</dbReference>
<dbReference type="InterPro" id="IPR009080">
    <property type="entry name" value="tRNAsynth_Ia_anticodon-bd"/>
</dbReference>
<dbReference type="EC" id="6.1.1.19" evidence="2 9"/>
<proteinExistence type="inferred from homology"/>
<dbReference type="AlphaFoldDB" id="A0A851HKP2"/>
<dbReference type="Pfam" id="PF05746">
    <property type="entry name" value="DALR_1"/>
    <property type="match status" value="1"/>
</dbReference>
<protein>
    <recommendedName>
        <fullName evidence="2 9">Arginine--tRNA ligase</fullName>
        <ecNumber evidence="2 9">6.1.1.19</ecNumber>
    </recommendedName>
</protein>
<comment type="similarity">
    <text evidence="1 10">Belongs to the class-I aminoacyl-tRNA synthetase family.</text>
</comment>
<dbReference type="PRINTS" id="PR01038">
    <property type="entry name" value="TRNASYNTHARG"/>
</dbReference>
<evidence type="ECO:0000256" key="8">
    <source>
        <dbReference type="ARBA" id="ARBA00049339"/>
    </source>
</evidence>
<dbReference type="Pfam" id="PF00750">
    <property type="entry name" value="tRNA-synt_1d"/>
    <property type="match status" value="1"/>
</dbReference>